<feature type="repeat" description="LDL-receptor class B" evidence="15">
    <location>
        <begin position="988"/>
        <end position="1030"/>
    </location>
</feature>
<keyword evidence="4" id="KW-0254">Endocytosis</keyword>
<dbReference type="Pfam" id="PF07645">
    <property type="entry name" value="EGF_CA"/>
    <property type="match status" value="1"/>
</dbReference>
<keyword evidence="7" id="KW-0677">Repeat</keyword>
<dbReference type="GO" id="GO:0005886">
    <property type="term" value="C:plasma membrane"/>
    <property type="evidence" value="ECO:0007669"/>
    <property type="project" value="UniProtKB-SubCell"/>
</dbReference>
<dbReference type="SUPFAM" id="SSF57424">
    <property type="entry name" value="LDL receptor-like module"/>
    <property type="match status" value="6"/>
</dbReference>
<dbReference type="InterPro" id="IPR051221">
    <property type="entry name" value="LDLR-related"/>
</dbReference>
<dbReference type="Pfam" id="PF00058">
    <property type="entry name" value="Ldl_recept_b"/>
    <property type="match status" value="14"/>
</dbReference>
<dbReference type="Gene3D" id="2.10.25.10">
    <property type="entry name" value="Laminin"/>
    <property type="match status" value="2"/>
</dbReference>
<dbReference type="GO" id="GO:0005041">
    <property type="term" value="F:low-density lipoprotein particle receptor activity"/>
    <property type="evidence" value="ECO:0007669"/>
    <property type="project" value="TreeGrafter"/>
</dbReference>
<dbReference type="FunFam" id="4.10.400.10:FF:000034">
    <property type="entry name" value="Low-density lipoprotein receptor-related protein 2"/>
    <property type="match status" value="1"/>
</dbReference>
<evidence type="ECO:0000256" key="2">
    <source>
        <dbReference type="ARBA" id="ARBA00022475"/>
    </source>
</evidence>
<feature type="disulfide bond" evidence="14">
    <location>
        <begin position="304"/>
        <end position="316"/>
    </location>
</feature>
<dbReference type="PROSITE" id="PS01187">
    <property type="entry name" value="EGF_CA"/>
    <property type="match status" value="1"/>
</dbReference>
<evidence type="ECO:0000259" key="18">
    <source>
        <dbReference type="PROSITE" id="PS01186"/>
    </source>
</evidence>
<dbReference type="PROSITE" id="PS51120">
    <property type="entry name" value="LDLRB"/>
    <property type="match status" value="15"/>
</dbReference>
<feature type="repeat" description="LDL-receptor class B" evidence="15">
    <location>
        <begin position="1294"/>
        <end position="1336"/>
    </location>
</feature>
<dbReference type="Pfam" id="PF14670">
    <property type="entry name" value="FXa_inhibition"/>
    <property type="match status" value="2"/>
</dbReference>
<feature type="repeat" description="LDL-receptor class B" evidence="15">
    <location>
        <begin position="1601"/>
        <end position="1642"/>
    </location>
</feature>
<feature type="disulfide bond" evidence="14">
    <location>
        <begin position="323"/>
        <end position="338"/>
    </location>
</feature>
<dbReference type="InterPro" id="IPR023415">
    <property type="entry name" value="LDLR_class-A_CS"/>
</dbReference>
<comment type="caution">
    <text evidence="14">Lacks conserved residue(s) required for the propagation of feature annotation.</text>
</comment>
<protein>
    <recommendedName>
        <fullName evidence="18">EGF-like domain-containing protein</fullName>
    </recommendedName>
</protein>
<dbReference type="Proteomes" id="UP001152799">
    <property type="component" value="Chromosome 4"/>
</dbReference>
<feature type="disulfide bond" evidence="14">
    <location>
        <begin position="447"/>
        <end position="462"/>
    </location>
</feature>
<evidence type="ECO:0000256" key="14">
    <source>
        <dbReference type="PROSITE-ProRule" id="PRU00124"/>
    </source>
</evidence>
<evidence type="ECO:0000256" key="3">
    <source>
        <dbReference type="ARBA" id="ARBA00022536"/>
    </source>
</evidence>
<evidence type="ECO:0000256" key="7">
    <source>
        <dbReference type="ARBA" id="ARBA00022737"/>
    </source>
</evidence>
<evidence type="ECO:0000313" key="19">
    <source>
        <dbReference type="EMBL" id="CAH1130397.1"/>
    </source>
</evidence>
<dbReference type="Pfam" id="PF00057">
    <property type="entry name" value="Ldl_recept_a"/>
    <property type="match status" value="6"/>
</dbReference>
<evidence type="ECO:0000313" key="20">
    <source>
        <dbReference type="Proteomes" id="UP001152799"/>
    </source>
</evidence>
<dbReference type="FunFam" id="2.120.10.30:FF:000008">
    <property type="entry name" value="Low-density lipoprotein receptor-related protein 4"/>
    <property type="match status" value="3"/>
</dbReference>
<dbReference type="InterPro" id="IPR002172">
    <property type="entry name" value="LDrepeatLR_classA_rpt"/>
</dbReference>
<feature type="repeat" description="LDL-receptor class B" evidence="15">
    <location>
        <begin position="768"/>
        <end position="810"/>
    </location>
</feature>
<evidence type="ECO:0000256" key="6">
    <source>
        <dbReference type="ARBA" id="ARBA00022729"/>
    </source>
</evidence>
<dbReference type="InterPro" id="IPR000742">
    <property type="entry name" value="EGF"/>
</dbReference>
<evidence type="ECO:0000256" key="16">
    <source>
        <dbReference type="SAM" id="Phobius"/>
    </source>
</evidence>
<dbReference type="CDD" id="cd00112">
    <property type="entry name" value="LDLa"/>
    <property type="match status" value="6"/>
</dbReference>
<dbReference type="InterPro" id="IPR036055">
    <property type="entry name" value="LDL_receptor-like_sf"/>
</dbReference>
<sequence>MLVPTVNHLLTKLLFIVISCLAHAKSEAEPEFSANATSPIHPGAARQMYGSSSLRQPAKKPILATGQRQYGVRTTLKPELMQPQYPYTYPYEYFPLPIPALAIPSIIQRYDGPIQNRGGGVLVNGMYGGRVEYPTLGVNPGNMPWGMVSGRGYGDSFEPEEEDHHEPCAAECKTGMFLCPSDCSCIKDEYKCDGRSHCHDNEDEEHCTGHETIAHDHTFIKCDETKNFILCPKTKRCVSKDWLCDGDDDCGDYSDETRCGFLQNCTTDQFQCENGLCVPKTWICDNDNDCRDFSDETNCTKIGCTPDEFECSDGTCVAMNWKCDHHLDCLDGSDERECDIIPAHCNEKEFQCNNHKCIKIEFKCDGDDDCDDWSDEDDCPRNIGDCVPGEFKCKNGECIPKRWVCDNQKDCPTEEDELKCDYAVNKTCNPDEYTCPGGQCILKTWVCDGLDDCPKGEDEAKCDIVCDEAKFPCTGSAQNDSATAFCIGRKHRCDGQKDCPKGDDELDCPIKRDCEPNTKCEQRCVTYSGGRKGCGCYNGYKLDKDGITCNDIDECLYATDPVCSQKCNNTVGSYKCGCMTGYILRPDLRTCKAVGAPPTLLFANRIDIRQMSLSNSKYTLLLKGLHNVISLDYHYNKQLIFWSDVSTDKIKRASVNGSSITTIINSGLESPGGIAVDWIHNLLFWTDSGTKRVEVANLDGTHRAIIAANELDKPRAIVVHPGEALVFWTDWGPNPKIERAEMDGSNRKSIITESVFWPNGITIDYTVNQLYWADAKHNVIESSLLDGSKRKKVITKGLPHPFAITIFEDALFWTDWHTKSIATANKVTGAGYKPLHSQLHFPMDIHTYHPQRQPSYKNRCGNARAACQHLCLPNRRSFSCMCRMGQRLKSDKKTCHKPEKFIIFAKKKDIRIKHLDGSTEKQYEMVIPVDGVKNAVAVAWDSKSSFIYWTDIGMKSINRAYWNGSDHETVVKTNMVAPHGLAYDWLTDKLYWTDMEKSRIEVSNSDGSVRSLLIWENLDKPGDITIDPQSGIMFWTDVGVKKRIEKANMDGSNRAILVSTNISSPSGLTIDHSTGKLYWTDGVQKSINLINVDGTGRKTLLSGISLPYPYGIDVFENDIYWSDWMKKCIEKANKLTGENRTTVVRNIPDAMGIKVFHRSRKITRTPCSNNNGGCSHLCLLKPKGHSCACPTGIKLMDDRKTCTDGPLNYLILAHRMDIRQISLDVPYMADVVLPFKHLKMATSVDVDRKTGEIYWTDTSEACIQKATVNGTNRQTIITHEIDAPDGIAIDSTGRKIYWTDGERNSIEVSELDGSNRKVLFNHDIYNPRAITLHYHHGLMFWSDWGSENPKIEVANMDGTERRTLISANITWPNGLAIDRPAGRLYWNDGKRNTIESCDLDGKNRRLILSKVPHPYGLVVVGNHIYWTDWKTEALHRADKETGEDRVIIRGDLEGLMDVRSVQYDNIAENACGNNNGGCSHLCLRNPKGHTCACPTGLRKSSDNPKHCQPISETFLLTAARYSLSQISLDTMDAWDVTLPIKDDVQNVIAVDYHYRKKLIFYADIGRNVIMSVSMNNLSDVKTIVNKNLTSPDGIAVDWLAENIYWTNTGNKVIEVARLDGSHRKTVVSNLFDPRSLACNPISGYIYWTEWDQHSPRIERSHLDGSNKKIIVNQDLSFPIGLVIDYSNKRLYWIDAKLNEERIETSDYHGQNRVTLPIDKTHPFSLTQYKEWIFWTDWDQKCIMRSEKITGNGKMMIRPLHAAMGITMVAAERQMSWNPCMMNNGNCTHLCFFRKKGYTCGCPDEHTPGCKTAPDIRVSNVCPEGKGFDCPESEEKDYVDEDYLEAINKAEYTPPPDTPVFDKTSAFYVITLVPMIGIVIASVAVVAYILIKKGKKTYMYGASRSFSNPNYYSNDPNGPQHAADRRQFIWKRLKYDKSQERVYEETVVASPEVTSLIPTILTPCSSNCEAVTPEMERSPSVTPLHKVDIE</sequence>
<keyword evidence="13" id="KW-0325">Glycoprotein</keyword>
<evidence type="ECO:0000256" key="10">
    <source>
        <dbReference type="ARBA" id="ARBA00023136"/>
    </source>
</evidence>
<feature type="repeat" description="LDL-receptor class B" evidence="15">
    <location>
        <begin position="1075"/>
        <end position="1118"/>
    </location>
</feature>
<feature type="repeat" description="LDL-receptor class B" evidence="15">
    <location>
        <begin position="638"/>
        <end position="680"/>
    </location>
</feature>
<feature type="disulfide bond" evidence="14">
    <location>
        <begin position="244"/>
        <end position="259"/>
    </location>
</feature>
<feature type="repeat" description="LDL-receptor class B" evidence="15">
    <location>
        <begin position="1382"/>
        <end position="1423"/>
    </location>
</feature>
<dbReference type="Gene3D" id="2.120.10.30">
    <property type="entry name" value="TolB, C-terminal domain"/>
    <property type="match status" value="4"/>
</dbReference>
<name>A0A9P0DMZ1_9CUCU</name>
<dbReference type="InterPro" id="IPR011042">
    <property type="entry name" value="6-blade_b-propeller_TolB-like"/>
</dbReference>
<feature type="disulfide bond" evidence="14">
    <location>
        <begin position="284"/>
        <end position="299"/>
    </location>
</feature>
<feature type="signal peptide" evidence="17">
    <location>
        <begin position="1"/>
        <end position="28"/>
    </location>
</feature>
<dbReference type="PANTHER" id="PTHR22722:SF15">
    <property type="entry name" value="LOW-DENSITY LIPOPROTEIN RECEPTOR-RELATED"/>
    <property type="match status" value="1"/>
</dbReference>
<gene>
    <name evidence="19" type="ORF">CEUTPL_LOCUS9024</name>
</gene>
<keyword evidence="20" id="KW-1185">Reference proteome</keyword>
<feature type="transmembrane region" description="Helical" evidence="16">
    <location>
        <begin position="1865"/>
        <end position="1890"/>
    </location>
</feature>
<evidence type="ECO:0000256" key="1">
    <source>
        <dbReference type="ARBA" id="ARBA00004251"/>
    </source>
</evidence>
<evidence type="ECO:0000256" key="13">
    <source>
        <dbReference type="ARBA" id="ARBA00023180"/>
    </source>
</evidence>
<dbReference type="PRINTS" id="PR00261">
    <property type="entry name" value="LDLRECEPTOR"/>
</dbReference>
<feature type="repeat" description="LDL-receptor class B" evidence="15">
    <location>
        <begin position="681"/>
        <end position="723"/>
    </location>
</feature>
<proteinExistence type="predicted"/>
<keyword evidence="12" id="KW-0675">Receptor</keyword>
<keyword evidence="11 14" id="KW-1015">Disulfide bond</keyword>
<dbReference type="SUPFAM" id="SSF57184">
    <property type="entry name" value="Growth factor receptor domain"/>
    <property type="match status" value="2"/>
</dbReference>
<dbReference type="InterPro" id="IPR018097">
    <property type="entry name" value="EGF_Ca-bd_CS"/>
</dbReference>
<dbReference type="PROSITE" id="PS01186">
    <property type="entry name" value="EGF_2"/>
    <property type="match status" value="1"/>
</dbReference>
<dbReference type="SMART" id="SM00192">
    <property type="entry name" value="LDLa"/>
    <property type="match status" value="8"/>
</dbReference>
<feature type="disulfide bond" evidence="14">
    <location>
        <begin position="493"/>
        <end position="508"/>
    </location>
</feature>
<dbReference type="PANTHER" id="PTHR22722">
    <property type="entry name" value="LOW-DENSITY LIPOPROTEIN RECEPTOR-RELATED PROTEIN 2-RELATED"/>
    <property type="match status" value="1"/>
</dbReference>
<feature type="domain" description="EGF-like" evidence="18">
    <location>
        <begin position="576"/>
        <end position="591"/>
    </location>
</feature>
<keyword evidence="9 16" id="KW-1133">Transmembrane helix</keyword>
<dbReference type="EMBL" id="OU892280">
    <property type="protein sequence ID" value="CAH1130397.1"/>
    <property type="molecule type" value="Genomic_DNA"/>
</dbReference>
<dbReference type="GO" id="GO:0005509">
    <property type="term" value="F:calcium ion binding"/>
    <property type="evidence" value="ECO:0007669"/>
    <property type="project" value="InterPro"/>
</dbReference>
<evidence type="ECO:0000256" key="4">
    <source>
        <dbReference type="ARBA" id="ARBA00022583"/>
    </source>
</evidence>
<dbReference type="SUPFAM" id="SSF63825">
    <property type="entry name" value="YWTD domain"/>
    <property type="match status" value="4"/>
</dbReference>
<feature type="repeat" description="LDL-receptor class B" evidence="15">
    <location>
        <begin position="1251"/>
        <end position="1293"/>
    </location>
</feature>
<keyword evidence="10 16" id="KW-0472">Membrane</keyword>
<keyword evidence="2" id="KW-1003">Cell membrane</keyword>
<feature type="disulfide bond" evidence="14">
    <location>
        <begin position="393"/>
        <end position="411"/>
    </location>
</feature>
<keyword evidence="6 17" id="KW-0732">Signal</keyword>
<feature type="disulfide bond" evidence="14">
    <location>
        <begin position="352"/>
        <end position="370"/>
    </location>
</feature>
<dbReference type="InterPro" id="IPR001881">
    <property type="entry name" value="EGF-like_Ca-bd_dom"/>
</dbReference>
<dbReference type="FunFam" id="2.10.25.10:FF:000009">
    <property type="entry name" value="Low-density lipoprotein receptor isoform 1"/>
    <property type="match status" value="1"/>
</dbReference>
<dbReference type="FunFam" id="2.120.10.30:FF:000241">
    <property type="entry name" value="Low-density lipoprotein receptor-related protein 6"/>
    <property type="match status" value="1"/>
</dbReference>
<dbReference type="InterPro" id="IPR049883">
    <property type="entry name" value="NOTCH1_EGF-like"/>
</dbReference>
<feature type="repeat" description="LDL-receptor class B" evidence="15">
    <location>
        <begin position="1031"/>
        <end position="1074"/>
    </location>
</feature>
<comment type="subcellular location">
    <subcellularLocation>
        <location evidence="1">Cell membrane</location>
        <topology evidence="1">Single-pass type I membrane protein</topology>
    </subcellularLocation>
</comment>
<feature type="repeat" description="LDL-receptor class B" evidence="15">
    <location>
        <begin position="1557"/>
        <end position="1600"/>
    </location>
</feature>
<dbReference type="SMART" id="SM00135">
    <property type="entry name" value="LY"/>
    <property type="match status" value="20"/>
</dbReference>
<dbReference type="GO" id="GO:0043235">
    <property type="term" value="C:receptor complex"/>
    <property type="evidence" value="ECO:0007669"/>
    <property type="project" value="TreeGrafter"/>
</dbReference>
<evidence type="ECO:0000256" key="11">
    <source>
        <dbReference type="ARBA" id="ARBA00023157"/>
    </source>
</evidence>
<dbReference type="PROSITE" id="PS01209">
    <property type="entry name" value="LDLRA_1"/>
    <property type="match status" value="5"/>
</dbReference>
<feature type="disulfide bond" evidence="14">
    <location>
        <begin position="192"/>
        <end position="207"/>
    </location>
</feature>
<feature type="repeat" description="LDL-receptor class B" evidence="15">
    <location>
        <begin position="945"/>
        <end position="987"/>
    </location>
</feature>
<feature type="repeat" description="LDL-receptor class B" evidence="15">
    <location>
        <begin position="724"/>
        <end position="767"/>
    </location>
</feature>
<dbReference type="Gene3D" id="4.10.400.10">
    <property type="entry name" value="Low-density Lipoprotein Receptor"/>
    <property type="match status" value="8"/>
</dbReference>
<dbReference type="InterPro" id="IPR000033">
    <property type="entry name" value="LDLR_classB_rpt"/>
</dbReference>
<feature type="disulfide bond" evidence="14">
    <location>
        <begin position="345"/>
        <end position="357"/>
    </location>
</feature>
<dbReference type="SMART" id="SM00179">
    <property type="entry name" value="EGF_CA"/>
    <property type="match status" value="3"/>
</dbReference>
<feature type="disulfide bond" evidence="14">
    <location>
        <begin position="435"/>
        <end position="453"/>
    </location>
</feature>
<dbReference type="SMART" id="SM00181">
    <property type="entry name" value="EGF"/>
    <property type="match status" value="7"/>
</dbReference>
<dbReference type="OrthoDB" id="10066840at2759"/>
<keyword evidence="5 16" id="KW-0812">Transmembrane</keyword>
<accession>A0A9P0DMZ1</accession>
<organism evidence="19 20">
    <name type="scientific">Ceutorhynchus assimilis</name>
    <name type="common">cabbage seed weevil</name>
    <dbReference type="NCBI Taxonomy" id="467358"/>
    <lineage>
        <taxon>Eukaryota</taxon>
        <taxon>Metazoa</taxon>
        <taxon>Ecdysozoa</taxon>
        <taxon>Arthropoda</taxon>
        <taxon>Hexapoda</taxon>
        <taxon>Insecta</taxon>
        <taxon>Pterygota</taxon>
        <taxon>Neoptera</taxon>
        <taxon>Endopterygota</taxon>
        <taxon>Coleoptera</taxon>
        <taxon>Polyphaga</taxon>
        <taxon>Cucujiformia</taxon>
        <taxon>Curculionidae</taxon>
        <taxon>Ceutorhynchinae</taxon>
        <taxon>Ceutorhynchus</taxon>
    </lineage>
</organism>
<evidence type="ECO:0000256" key="17">
    <source>
        <dbReference type="SAM" id="SignalP"/>
    </source>
</evidence>
<feature type="disulfide bond" evidence="14">
    <location>
        <begin position="265"/>
        <end position="277"/>
    </location>
</feature>
<feature type="disulfide bond" evidence="14">
    <location>
        <begin position="272"/>
        <end position="290"/>
    </location>
</feature>
<feature type="repeat" description="LDL-receptor class B" evidence="15">
    <location>
        <begin position="1337"/>
        <end position="1381"/>
    </location>
</feature>
<feature type="chain" id="PRO_5040105048" description="EGF-like domain-containing protein" evidence="17">
    <location>
        <begin position="29"/>
        <end position="1989"/>
    </location>
</feature>
<feature type="repeat" description="LDL-receptor class B" evidence="15">
    <location>
        <begin position="1643"/>
        <end position="1687"/>
    </location>
</feature>
<evidence type="ECO:0000256" key="9">
    <source>
        <dbReference type="ARBA" id="ARBA00022989"/>
    </source>
</evidence>
<evidence type="ECO:0000256" key="12">
    <source>
        <dbReference type="ARBA" id="ARBA00023170"/>
    </source>
</evidence>
<dbReference type="GO" id="GO:0006897">
    <property type="term" value="P:endocytosis"/>
    <property type="evidence" value="ECO:0007669"/>
    <property type="project" value="UniProtKB-KW"/>
</dbReference>
<dbReference type="InterPro" id="IPR009030">
    <property type="entry name" value="Growth_fac_rcpt_cys_sf"/>
</dbReference>
<feature type="disulfide bond" evidence="14">
    <location>
        <begin position="311"/>
        <end position="329"/>
    </location>
</feature>
<dbReference type="PROSITE" id="PS50068">
    <property type="entry name" value="LDLRA_2"/>
    <property type="match status" value="8"/>
</dbReference>
<feature type="disulfide bond" evidence="14">
    <location>
        <begin position="386"/>
        <end position="398"/>
    </location>
</feature>
<feature type="disulfide bond" evidence="14">
    <location>
        <begin position="405"/>
        <end position="420"/>
    </location>
</feature>
<evidence type="ECO:0000256" key="15">
    <source>
        <dbReference type="PROSITE-ProRule" id="PRU00461"/>
    </source>
</evidence>
<feature type="disulfide bond" evidence="14">
    <location>
        <begin position="364"/>
        <end position="379"/>
    </location>
</feature>
<keyword evidence="8" id="KW-0106">Calcium</keyword>
<dbReference type="SUPFAM" id="SSF57196">
    <property type="entry name" value="EGF/Laminin"/>
    <property type="match status" value="2"/>
</dbReference>
<keyword evidence="3" id="KW-0245">EGF-like domain</keyword>
<reference evidence="19" key="1">
    <citation type="submission" date="2022-01" db="EMBL/GenBank/DDBJ databases">
        <authorList>
            <person name="King R."/>
        </authorList>
    </citation>
    <scope>NUCLEOTIDE SEQUENCE</scope>
</reference>
<evidence type="ECO:0000256" key="8">
    <source>
        <dbReference type="ARBA" id="ARBA00022837"/>
    </source>
</evidence>
<dbReference type="CDD" id="cd00054">
    <property type="entry name" value="EGF_CA"/>
    <property type="match status" value="1"/>
</dbReference>
<feature type="disulfide bond" evidence="14">
    <location>
        <begin position="428"/>
        <end position="440"/>
    </location>
</feature>
<evidence type="ECO:0000256" key="5">
    <source>
        <dbReference type="ARBA" id="ARBA00022692"/>
    </source>
</evidence>